<dbReference type="GO" id="GO:0055129">
    <property type="term" value="P:L-proline biosynthetic process"/>
    <property type="evidence" value="ECO:0007669"/>
    <property type="project" value="TreeGrafter"/>
</dbReference>
<dbReference type="Gene3D" id="3.40.50.720">
    <property type="entry name" value="NAD(P)-binding Rossmann-like Domain"/>
    <property type="match status" value="1"/>
</dbReference>
<keyword evidence="6" id="KW-1185">Reference proteome</keyword>
<keyword evidence="2" id="KW-0521">NADP</keyword>
<evidence type="ECO:0000259" key="3">
    <source>
        <dbReference type="Pfam" id="PF03807"/>
    </source>
</evidence>
<dbReference type="PANTHER" id="PTHR11645:SF13">
    <property type="entry name" value="PYRROLINE-5-CARBOXYLATE REDUCTASE CATALYTIC N-TERMINAL DOMAIN-CONTAINING PROTEIN"/>
    <property type="match status" value="1"/>
</dbReference>
<evidence type="ECO:0000259" key="4">
    <source>
        <dbReference type="Pfam" id="PF14748"/>
    </source>
</evidence>
<evidence type="ECO:0000256" key="1">
    <source>
        <dbReference type="ARBA" id="ARBA00005525"/>
    </source>
</evidence>
<dbReference type="Proteomes" id="UP000241158">
    <property type="component" value="Unassembled WGS sequence"/>
</dbReference>
<accession>A0A2P7AUJ6</accession>
<keyword evidence="5" id="KW-0560">Oxidoreductase</keyword>
<organism evidence="5 6">
    <name type="scientific">Phyllobacterium endophyticum</name>
    <dbReference type="NCBI Taxonomy" id="1149773"/>
    <lineage>
        <taxon>Bacteria</taxon>
        <taxon>Pseudomonadati</taxon>
        <taxon>Pseudomonadota</taxon>
        <taxon>Alphaproteobacteria</taxon>
        <taxon>Hyphomicrobiales</taxon>
        <taxon>Phyllobacteriaceae</taxon>
        <taxon>Phyllobacterium</taxon>
    </lineage>
</organism>
<gene>
    <name evidence="5" type="ORF">CU100_09235</name>
</gene>
<dbReference type="GO" id="GO:0004735">
    <property type="term" value="F:pyrroline-5-carboxylate reductase activity"/>
    <property type="evidence" value="ECO:0007669"/>
    <property type="project" value="UniProtKB-EC"/>
</dbReference>
<dbReference type="Gene3D" id="1.10.3730.10">
    <property type="entry name" value="ProC C-terminal domain-like"/>
    <property type="match status" value="1"/>
</dbReference>
<feature type="domain" description="Pyrroline-5-carboxylate reductase dimerisation" evidence="4">
    <location>
        <begin position="160"/>
        <end position="254"/>
    </location>
</feature>
<feature type="binding site" evidence="2">
    <location>
        <begin position="68"/>
        <end position="71"/>
    </location>
    <ligand>
        <name>NADP(+)</name>
        <dbReference type="ChEBI" id="CHEBI:58349"/>
    </ligand>
</feature>
<feature type="domain" description="Pyrroline-5-carboxylate reductase catalytic N-terminal" evidence="3">
    <location>
        <begin position="3"/>
        <end position="94"/>
    </location>
</feature>
<dbReference type="EMBL" id="PGGN01000002">
    <property type="protein sequence ID" value="PSH57867.1"/>
    <property type="molecule type" value="Genomic_DNA"/>
</dbReference>
<comment type="caution">
    <text evidence="5">The sequence shown here is derived from an EMBL/GenBank/DDBJ whole genome shotgun (WGS) entry which is preliminary data.</text>
</comment>
<dbReference type="AlphaFoldDB" id="A0A2P7AUJ6"/>
<name>A0A2P7AUJ6_9HYPH</name>
<dbReference type="InterPro" id="IPR029036">
    <property type="entry name" value="P5CR_dimer"/>
</dbReference>
<proteinExistence type="inferred from homology"/>
<reference evidence="6" key="1">
    <citation type="submission" date="2017-11" db="EMBL/GenBank/DDBJ databases">
        <authorList>
            <person name="Kuznetsova I."/>
            <person name="Sazanova A."/>
            <person name="Chirak E."/>
            <person name="Safronova V."/>
            <person name="Willems A."/>
        </authorList>
    </citation>
    <scope>NUCLEOTIDE SEQUENCE [LARGE SCALE GENOMIC DNA]</scope>
    <source>
        <strain evidence="6">PEPV15</strain>
    </source>
</reference>
<dbReference type="InterPro" id="IPR028939">
    <property type="entry name" value="P5C_Rdtase_cat_N"/>
</dbReference>
<evidence type="ECO:0000256" key="2">
    <source>
        <dbReference type="PIRSR" id="PIRSR000193-1"/>
    </source>
</evidence>
<evidence type="ECO:0000313" key="6">
    <source>
        <dbReference type="Proteomes" id="UP000241158"/>
    </source>
</evidence>
<dbReference type="Pfam" id="PF14748">
    <property type="entry name" value="P5CR_dimer"/>
    <property type="match status" value="1"/>
</dbReference>
<dbReference type="PANTHER" id="PTHR11645">
    <property type="entry name" value="PYRROLINE-5-CARBOXYLATE REDUCTASE"/>
    <property type="match status" value="1"/>
</dbReference>
<dbReference type="InterPro" id="IPR036291">
    <property type="entry name" value="NAD(P)-bd_dom_sf"/>
</dbReference>
<sequence length="256" mass="27635">MQLGFVGSGAITEAVVTGLMKSRTDIDGVIVSPRNQHVASRLAKTFPTVRVGAGNQEVVDSADIVFLAIRPQIAEDVVRELRFREQQHVVSFVAAVQIEALASWIGVPATINRAIPLPFVAELRGATAIYPPNDRIADLFSSLGTAVQAKELKQYNLFGTASALMATYFGLMETSARWLEAQGMPYDQANLYLRQLFGGLSNVANSSKEQTFEAMASEFSTKGGLNEQVLAEFTRNGGPEALTLALGSVLKRIEQA</sequence>
<dbReference type="RefSeq" id="WP_106716307.1">
    <property type="nucleotide sequence ID" value="NZ_JACHXT010000001.1"/>
</dbReference>
<dbReference type="Pfam" id="PF03807">
    <property type="entry name" value="F420_oxidored"/>
    <property type="match status" value="1"/>
</dbReference>
<dbReference type="SUPFAM" id="SSF51735">
    <property type="entry name" value="NAD(P)-binding Rossmann-fold domains"/>
    <property type="match status" value="1"/>
</dbReference>
<dbReference type="OrthoDB" id="9805754at2"/>
<dbReference type="InterPro" id="IPR008927">
    <property type="entry name" value="6-PGluconate_DH-like_C_sf"/>
</dbReference>
<protein>
    <submittedName>
        <fullName evidence="5">Pyrroline-5-carboxylate reductase</fullName>
        <ecNumber evidence="5">1.5.1.2</ecNumber>
    </submittedName>
</protein>
<evidence type="ECO:0000313" key="5">
    <source>
        <dbReference type="EMBL" id="PSH57867.1"/>
    </source>
</evidence>
<comment type="similarity">
    <text evidence="1">Belongs to the pyrroline-5-carboxylate reductase family.</text>
</comment>
<dbReference type="EC" id="1.5.1.2" evidence="5"/>
<feature type="binding site" evidence="2">
    <location>
        <position position="55"/>
    </location>
    <ligand>
        <name>NADPH</name>
        <dbReference type="ChEBI" id="CHEBI:57783"/>
    </ligand>
</feature>
<dbReference type="PIRSF" id="PIRSF000193">
    <property type="entry name" value="Pyrrol-5-carb_rd"/>
    <property type="match status" value="1"/>
</dbReference>
<dbReference type="SUPFAM" id="SSF48179">
    <property type="entry name" value="6-phosphogluconate dehydrogenase C-terminal domain-like"/>
    <property type="match status" value="1"/>
</dbReference>
<dbReference type="NCBIfam" id="NF005063">
    <property type="entry name" value="PRK06476.1"/>
    <property type="match status" value="1"/>
</dbReference>
<dbReference type="InterPro" id="IPR000304">
    <property type="entry name" value="Pyrroline-COOH_reductase"/>
</dbReference>